<keyword evidence="8 12" id="KW-1133">Transmembrane helix</keyword>
<evidence type="ECO:0000313" key="15">
    <source>
        <dbReference type="EMBL" id="EEA84971.1"/>
    </source>
</evidence>
<comment type="catalytic activity">
    <reaction evidence="1">
        <text>ATP + protein L-histidine = ADP + protein N-phospho-L-histidine.</text>
        <dbReference type="EC" id="2.7.13.3"/>
    </reaction>
</comment>
<dbReference type="Proteomes" id="UP000003178">
    <property type="component" value="Unassembled WGS sequence"/>
</dbReference>
<evidence type="ECO:0000256" key="12">
    <source>
        <dbReference type="SAM" id="Phobius"/>
    </source>
</evidence>
<dbReference type="PROSITE" id="PS50109">
    <property type="entry name" value="HIS_KIN"/>
    <property type="match status" value="1"/>
</dbReference>
<dbReference type="CDD" id="cd00082">
    <property type="entry name" value="HisKA"/>
    <property type="match status" value="1"/>
</dbReference>
<evidence type="ECO:0000259" key="13">
    <source>
        <dbReference type="PROSITE" id="PS50109"/>
    </source>
</evidence>
<dbReference type="SUPFAM" id="SSF47384">
    <property type="entry name" value="Homodimeric domain of signal transducing histidine kinase"/>
    <property type="match status" value="1"/>
</dbReference>
<feature type="domain" description="Histidine kinase" evidence="13">
    <location>
        <begin position="271"/>
        <end position="484"/>
    </location>
</feature>
<evidence type="ECO:0000256" key="8">
    <source>
        <dbReference type="ARBA" id="ARBA00022989"/>
    </source>
</evidence>
<dbReference type="Pfam" id="PF02518">
    <property type="entry name" value="HATPase_c"/>
    <property type="match status" value="1"/>
</dbReference>
<evidence type="ECO:0000256" key="2">
    <source>
        <dbReference type="ARBA" id="ARBA00004141"/>
    </source>
</evidence>
<feature type="domain" description="HAMP" evidence="14">
    <location>
        <begin position="204"/>
        <end position="256"/>
    </location>
</feature>
<protein>
    <recommendedName>
        <fullName evidence="3">histidine kinase</fullName>
        <ecNumber evidence="3">2.7.13.3</ecNumber>
    </recommendedName>
</protein>
<dbReference type="InterPro" id="IPR005467">
    <property type="entry name" value="His_kinase_dom"/>
</dbReference>
<dbReference type="EC" id="2.7.13.3" evidence="3"/>
<keyword evidence="5" id="KW-0808">Transferase</keyword>
<dbReference type="HOGENOM" id="CLU_000445_89_6_9"/>
<accession>B6FZM7</accession>
<keyword evidence="9" id="KW-0902">Two-component regulatory system</keyword>
<dbReference type="EMBL" id="ABWP01000058">
    <property type="protein sequence ID" value="EEA84971.1"/>
    <property type="molecule type" value="Genomic_DNA"/>
</dbReference>
<dbReference type="Gene3D" id="1.10.287.130">
    <property type="match status" value="1"/>
</dbReference>
<dbReference type="SUPFAM" id="SSF158472">
    <property type="entry name" value="HAMP domain-like"/>
    <property type="match status" value="1"/>
</dbReference>
<dbReference type="PRINTS" id="PR00344">
    <property type="entry name" value="BCTRLSENSOR"/>
</dbReference>
<dbReference type="PANTHER" id="PTHR45528:SF8">
    <property type="entry name" value="HISTIDINE KINASE"/>
    <property type="match status" value="1"/>
</dbReference>
<dbReference type="STRING" id="500633.CLOHIR_01331"/>
<dbReference type="Pfam" id="PF00512">
    <property type="entry name" value="HisKA"/>
    <property type="match status" value="1"/>
</dbReference>
<dbReference type="GO" id="GO:0000155">
    <property type="term" value="F:phosphorelay sensor kinase activity"/>
    <property type="evidence" value="ECO:0007669"/>
    <property type="project" value="InterPro"/>
</dbReference>
<evidence type="ECO:0000256" key="3">
    <source>
        <dbReference type="ARBA" id="ARBA00012438"/>
    </source>
</evidence>
<dbReference type="PROSITE" id="PS50885">
    <property type="entry name" value="HAMP"/>
    <property type="match status" value="1"/>
</dbReference>
<evidence type="ECO:0000256" key="9">
    <source>
        <dbReference type="ARBA" id="ARBA00023012"/>
    </source>
</evidence>
<evidence type="ECO:0000313" key="16">
    <source>
        <dbReference type="Proteomes" id="UP000003178"/>
    </source>
</evidence>
<feature type="transmembrane region" description="Helical" evidence="12">
    <location>
        <begin position="174"/>
        <end position="198"/>
    </location>
</feature>
<reference evidence="15 16" key="2">
    <citation type="submission" date="2008-10" db="EMBL/GenBank/DDBJ databases">
        <title>Draft genome sequence of Clostridium hiranonis (DSM 13275).</title>
        <authorList>
            <person name="Sudarsanam P."/>
            <person name="Ley R."/>
            <person name="Guruge J."/>
            <person name="Turnbaugh P.J."/>
            <person name="Mahowald M."/>
            <person name="Liep D."/>
            <person name="Gordon J."/>
        </authorList>
    </citation>
    <scope>NUCLEOTIDE SEQUENCE [LARGE SCALE GENOMIC DNA]</scope>
    <source>
        <strain evidence="15 16">DSM 13275</strain>
    </source>
</reference>
<dbReference type="SMART" id="SM00387">
    <property type="entry name" value="HATPase_c"/>
    <property type="match status" value="1"/>
</dbReference>
<feature type="coiled-coil region" evidence="11">
    <location>
        <begin position="320"/>
        <end position="362"/>
    </location>
</feature>
<evidence type="ECO:0000256" key="4">
    <source>
        <dbReference type="ARBA" id="ARBA00022553"/>
    </source>
</evidence>
<keyword evidence="10 12" id="KW-0472">Membrane</keyword>
<dbReference type="SMART" id="SM00304">
    <property type="entry name" value="HAMP"/>
    <property type="match status" value="1"/>
</dbReference>
<feature type="transmembrane region" description="Helical" evidence="12">
    <location>
        <begin position="26"/>
        <end position="53"/>
    </location>
</feature>
<keyword evidence="6 12" id="KW-0812">Transmembrane</keyword>
<dbReference type="InterPro" id="IPR003661">
    <property type="entry name" value="HisK_dim/P_dom"/>
</dbReference>
<dbReference type="AlphaFoldDB" id="B6FZM7"/>
<reference evidence="15 16" key="1">
    <citation type="submission" date="2008-09" db="EMBL/GenBank/DDBJ databases">
        <authorList>
            <person name="Fulton L."/>
            <person name="Clifton S."/>
            <person name="Fulton B."/>
            <person name="Xu J."/>
            <person name="Minx P."/>
            <person name="Pepin K.H."/>
            <person name="Johnson M."/>
            <person name="Thiruvilangam P."/>
            <person name="Bhonagiri V."/>
            <person name="Nash W.E."/>
            <person name="Mardis E.R."/>
            <person name="Wilson R.K."/>
        </authorList>
    </citation>
    <scope>NUCLEOTIDE SEQUENCE [LARGE SCALE GENOMIC DNA]</scope>
    <source>
        <strain evidence="15 16">DSM 13275</strain>
    </source>
</reference>
<dbReference type="eggNOG" id="COG5002">
    <property type="taxonomic scope" value="Bacteria"/>
</dbReference>
<evidence type="ECO:0000256" key="10">
    <source>
        <dbReference type="ARBA" id="ARBA00023136"/>
    </source>
</evidence>
<dbReference type="Gene3D" id="3.30.565.10">
    <property type="entry name" value="Histidine kinase-like ATPase, C-terminal domain"/>
    <property type="match status" value="1"/>
</dbReference>
<dbReference type="PANTHER" id="PTHR45528">
    <property type="entry name" value="SENSOR HISTIDINE KINASE CPXA"/>
    <property type="match status" value="1"/>
</dbReference>
<evidence type="ECO:0000256" key="6">
    <source>
        <dbReference type="ARBA" id="ARBA00022692"/>
    </source>
</evidence>
<proteinExistence type="predicted"/>
<evidence type="ECO:0000256" key="1">
    <source>
        <dbReference type="ARBA" id="ARBA00000085"/>
    </source>
</evidence>
<dbReference type="GO" id="GO:0005886">
    <property type="term" value="C:plasma membrane"/>
    <property type="evidence" value="ECO:0007669"/>
    <property type="project" value="TreeGrafter"/>
</dbReference>
<comment type="caution">
    <text evidence="15">The sequence shown here is derived from an EMBL/GenBank/DDBJ whole genome shotgun (WGS) entry which is preliminary data.</text>
</comment>
<dbReference type="InterPro" id="IPR050398">
    <property type="entry name" value="HssS/ArlS-like"/>
</dbReference>
<dbReference type="CDD" id="cd00075">
    <property type="entry name" value="HATPase"/>
    <property type="match status" value="1"/>
</dbReference>
<dbReference type="InterPro" id="IPR003594">
    <property type="entry name" value="HATPase_dom"/>
</dbReference>
<keyword evidence="4" id="KW-0597">Phosphoprotein</keyword>
<dbReference type="InterPro" id="IPR004358">
    <property type="entry name" value="Sig_transdc_His_kin-like_C"/>
</dbReference>
<evidence type="ECO:0000259" key="14">
    <source>
        <dbReference type="PROSITE" id="PS50885"/>
    </source>
</evidence>
<keyword evidence="11" id="KW-0175">Coiled coil</keyword>
<dbReference type="SUPFAM" id="SSF55874">
    <property type="entry name" value="ATPase domain of HSP90 chaperone/DNA topoisomerase II/histidine kinase"/>
    <property type="match status" value="1"/>
</dbReference>
<evidence type="ECO:0000256" key="11">
    <source>
        <dbReference type="SAM" id="Coils"/>
    </source>
</evidence>
<dbReference type="Pfam" id="PF00672">
    <property type="entry name" value="HAMP"/>
    <property type="match status" value="1"/>
</dbReference>
<dbReference type="InterPro" id="IPR003660">
    <property type="entry name" value="HAMP_dom"/>
</dbReference>
<dbReference type="SMART" id="SM00388">
    <property type="entry name" value="HisKA"/>
    <property type="match status" value="1"/>
</dbReference>
<dbReference type="Gene3D" id="6.10.340.10">
    <property type="match status" value="1"/>
</dbReference>
<dbReference type="CDD" id="cd06225">
    <property type="entry name" value="HAMP"/>
    <property type="match status" value="1"/>
</dbReference>
<keyword evidence="16" id="KW-1185">Reference proteome</keyword>
<keyword evidence="7 15" id="KW-0418">Kinase</keyword>
<gene>
    <name evidence="15" type="ORF">CLOHIR_01331</name>
</gene>
<organism evidence="15 16">
    <name type="scientific">Peptacetobacter hiranonis (strain DSM 13275 / JCM 10541 / KCTC 15199 / TO-931)</name>
    <name type="common">Clostridium hiranonis</name>
    <dbReference type="NCBI Taxonomy" id="500633"/>
    <lineage>
        <taxon>Bacteria</taxon>
        <taxon>Bacillati</taxon>
        <taxon>Bacillota</taxon>
        <taxon>Clostridia</taxon>
        <taxon>Peptostreptococcales</taxon>
        <taxon>Peptostreptococcaceae</taxon>
        <taxon>Peptacetobacter</taxon>
    </lineage>
</organism>
<name>B6FZM7_PEPHT</name>
<evidence type="ECO:0000256" key="5">
    <source>
        <dbReference type="ARBA" id="ARBA00022679"/>
    </source>
</evidence>
<dbReference type="InterPro" id="IPR036097">
    <property type="entry name" value="HisK_dim/P_sf"/>
</dbReference>
<dbReference type="InterPro" id="IPR036890">
    <property type="entry name" value="HATPase_C_sf"/>
</dbReference>
<comment type="subcellular location">
    <subcellularLocation>
        <location evidence="2">Membrane</location>
        <topology evidence="2">Multi-pass membrane protein</topology>
    </subcellularLocation>
</comment>
<sequence>MKNMINSALDNSIKKRKSLAATFRRSFVLIVVFSLISTIITYLLSMLLFNFALNSEKINPANYYENKIPVIEKYVESNGIDVLKRDSETELKNIVKGYDFFYQVVDINNEEKYTNFDKKVFNDKSEFQKSINKTISKNNYYVNSIPIFDKEGKLEGAVLIMYKISLIAANSNKILLRFISIFIILVPFLYIILFTIILSKKIAKKISKPINILVDGTNKIKEKNLDFDLGYDEDDELGDLCKAFSDMKDELKDSLSKQWQLEQDRVEMVSSLAHDLKSPLSIMKIYSEAILDDNNINDDTKEYIEVIEKNIDKSISLVQQMQYTSEIDNSKLEIKELEINIREFLEEKIEEYKLKANQKKASVGLCVSTDVPEVINVDVEKLERILDNVVSNSIQYIDFGGKVEVSARFENDKIIYSVIDDGVGFDKEDIDKAFDRFYRGDKARQGVHSGLGLYISKQLCDILGGEIKIFNVEKGSKIEFSHKI</sequence>
<evidence type="ECO:0000256" key="7">
    <source>
        <dbReference type="ARBA" id="ARBA00022777"/>
    </source>
</evidence>